<dbReference type="GO" id="GO:0030091">
    <property type="term" value="P:protein repair"/>
    <property type="evidence" value="ECO:0007669"/>
    <property type="project" value="InterPro"/>
</dbReference>
<protein>
    <recommendedName>
        <fullName evidence="2">peptide-methionine (R)-S-oxide reductase</fullName>
        <ecNumber evidence="2">1.8.4.12</ecNumber>
    </recommendedName>
</protein>
<evidence type="ECO:0000313" key="7">
    <source>
        <dbReference type="Proteomes" id="UP000315400"/>
    </source>
</evidence>
<feature type="domain" description="MsrB" evidence="5">
    <location>
        <begin position="1"/>
        <end position="103"/>
    </location>
</feature>
<dbReference type="Proteomes" id="UP000315400">
    <property type="component" value="Unassembled WGS sequence"/>
</dbReference>
<evidence type="ECO:0000256" key="3">
    <source>
        <dbReference type="ARBA" id="ARBA00023002"/>
    </source>
</evidence>
<comment type="similarity">
    <text evidence="1">Belongs to the MsrB Met sulfoxide reductase family.</text>
</comment>
<evidence type="ECO:0000259" key="5">
    <source>
        <dbReference type="PROSITE" id="PS51790"/>
    </source>
</evidence>
<proteinExistence type="inferred from homology"/>
<comment type="caution">
    <text evidence="6">The sequence shown here is derived from an EMBL/GenBank/DDBJ whole genome shotgun (WGS) entry which is preliminary data.</text>
</comment>
<dbReference type="GO" id="GO:0005737">
    <property type="term" value="C:cytoplasm"/>
    <property type="evidence" value="ECO:0007669"/>
    <property type="project" value="TreeGrafter"/>
</dbReference>
<dbReference type="Pfam" id="PF01641">
    <property type="entry name" value="SelR"/>
    <property type="match status" value="1"/>
</dbReference>
<dbReference type="InterPro" id="IPR011057">
    <property type="entry name" value="Mss4-like_sf"/>
</dbReference>
<name>A0A540VCV9_9GAMM</name>
<dbReference type="InterPro" id="IPR002579">
    <property type="entry name" value="Met_Sox_Rdtase_MsrB_dom"/>
</dbReference>
<dbReference type="SUPFAM" id="SSF51316">
    <property type="entry name" value="Mss4-like"/>
    <property type="match status" value="1"/>
</dbReference>
<dbReference type="PROSITE" id="PS51790">
    <property type="entry name" value="MSRB"/>
    <property type="match status" value="1"/>
</dbReference>
<evidence type="ECO:0000256" key="2">
    <source>
        <dbReference type="ARBA" id="ARBA00012499"/>
    </source>
</evidence>
<evidence type="ECO:0000256" key="4">
    <source>
        <dbReference type="ARBA" id="ARBA00048488"/>
    </source>
</evidence>
<accession>A0A540VCV9</accession>
<dbReference type="InterPro" id="IPR028427">
    <property type="entry name" value="Met_Sox_Rdtase_MsrB"/>
</dbReference>
<gene>
    <name evidence="6" type="ORF">FKY71_17900</name>
</gene>
<dbReference type="Gene3D" id="2.170.150.20">
    <property type="entry name" value="Peptide methionine sulfoxide reductase"/>
    <property type="match status" value="1"/>
</dbReference>
<dbReference type="EMBL" id="VIFK01000445">
    <property type="protein sequence ID" value="TQE93913.1"/>
    <property type="molecule type" value="Genomic_DNA"/>
</dbReference>
<dbReference type="PANTHER" id="PTHR10173">
    <property type="entry name" value="METHIONINE SULFOXIDE REDUCTASE"/>
    <property type="match status" value="1"/>
</dbReference>
<dbReference type="EC" id="1.8.4.12" evidence="2"/>
<dbReference type="AlphaFoldDB" id="A0A540VCV9"/>
<comment type="catalytic activity">
    <reaction evidence="4">
        <text>L-methionyl-[protein] + [thioredoxin]-disulfide + H2O = L-methionyl-(R)-S-oxide-[protein] + [thioredoxin]-dithiol</text>
        <dbReference type="Rhea" id="RHEA:24164"/>
        <dbReference type="Rhea" id="RHEA-COMP:10698"/>
        <dbReference type="Rhea" id="RHEA-COMP:10700"/>
        <dbReference type="Rhea" id="RHEA-COMP:12313"/>
        <dbReference type="Rhea" id="RHEA-COMP:12314"/>
        <dbReference type="ChEBI" id="CHEBI:15377"/>
        <dbReference type="ChEBI" id="CHEBI:16044"/>
        <dbReference type="ChEBI" id="CHEBI:29950"/>
        <dbReference type="ChEBI" id="CHEBI:45764"/>
        <dbReference type="ChEBI" id="CHEBI:50058"/>
        <dbReference type="EC" id="1.8.4.12"/>
    </reaction>
</comment>
<evidence type="ECO:0000313" key="6">
    <source>
        <dbReference type="EMBL" id="TQE93913.1"/>
    </source>
</evidence>
<sequence>MFNRKPIGTTASADATGVYCCSSCSAALFEAHTKFDSGTGYPSFWAAMPERVEERLLTTYGQERTQVRCASCGAHLGHRFADERTPSAVRYCIRDDAIHARKPA</sequence>
<keyword evidence="3" id="KW-0560">Oxidoreductase</keyword>
<dbReference type="GO" id="GO:0006979">
    <property type="term" value="P:response to oxidative stress"/>
    <property type="evidence" value="ECO:0007669"/>
    <property type="project" value="InterPro"/>
</dbReference>
<evidence type="ECO:0000256" key="1">
    <source>
        <dbReference type="ARBA" id="ARBA00007174"/>
    </source>
</evidence>
<reference evidence="6 7" key="1">
    <citation type="submission" date="2019-06" db="EMBL/GenBank/DDBJ databases">
        <title>Metagenome assembled Genome of Spiribacter salinus SL48-SHIP from the microbial mat of Salt Lake 48 (Novosibirsk region, Russia).</title>
        <authorList>
            <person name="Shipova A."/>
            <person name="Rozanov A.S."/>
            <person name="Bryanskaya A.V."/>
            <person name="Peltek S.E."/>
        </authorList>
    </citation>
    <scope>NUCLEOTIDE SEQUENCE [LARGE SCALE GENOMIC DNA]</scope>
    <source>
        <strain evidence="6">SL48-SHIP-2</strain>
    </source>
</reference>
<dbReference type="GO" id="GO:0033743">
    <property type="term" value="F:peptide-methionine (R)-S-oxide reductase activity"/>
    <property type="evidence" value="ECO:0007669"/>
    <property type="project" value="UniProtKB-EC"/>
</dbReference>
<dbReference type="PANTHER" id="PTHR10173:SF52">
    <property type="entry name" value="METHIONINE-R-SULFOXIDE REDUCTASE B1"/>
    <property type="match status" value="1"/>
</dbReference>
<organism evidence="6 7">
    <name type="scientific">Spiribacter salinus</name>
    <dbReference type="NCBI Taxonomy" id="1335746"/>
    <lineage>
        <taxon>Bacteria</taxon>
        <taxon>Pseudomonadati</taxon>
        <taxon>Pseudomonadota</taxon>
        <taxon>Gammaproteobacteria</taxon>
        <taxon>Chromatiales</taxon>
        <taxon>Ectothiorhodospiraceae</taxon>
        <taxon>Spiribacter</taxon>
    </lineage>
</organism>